<reference evidence="7 8" key="1">
    <citation type="submission" date="2018-06" db="EMBL/GenBank/DDBJ databases">
        <authorList>
            <consortium name="IHU Genomes"/>
        </authorList>
    </citation>
    <scope>NUCLEOTIDE SEQUENCE [LARGE SCALE GENOMIC DNA]</scope>
    <source>
        <strain evidence="7 8">NEC25</strain>
    </source>
</reference>
<name>A0A650LRE5_9CLOT</name>
<keyword evidence="4 6" id="KW-0238">DNA-binding</keyword>
<evidence type="ECO:0000256" key="3">
    <source>
        <dbReference type="ARBA" id="ARBA00022578"/>
    </source>
</evidence>
<organism evidence="7 8">
    <name type="scientific">Clostridium neonatale</name>
    <dbReference type="NCBI Taxonomy" id="137838"/>
    <lineage>
        <taxon>Bacteria</taxon>
        <taxon>Bacillati</taxon>
        <taxon>Bacillota</taxon>
        <taxon>Clostridia</taxon>
        <taxon>Eubacteriales</taxon>
        <taxon>Clostridiaceae</taxon>
        <taxon>Clostridium</taxon>
    </lineage>
</organism>
<protein>
    <recommendedName>
        <fullName evidence="6">Mutator family transposase</fullName>
    </recommendedName>
</protein>
<sequence length="89" mass="10287">MFRDVLQESLEAEMDEALGYGKYNTMDKNNDNSRNGYSKKTVKTELSPVQINIPRDRNGDFEPKIEPNHQRSVNGIEDKILDLCNRNNN</sequence>
<evidence type="ECO:0000313" key="8">
    <source>
        <dbReference type="Proteomes" id="UP000431451"/>
    </source>
</evidence>
<dbReference type="Proteomes" id="UP000431451">
    <property type="component" value="Unassembled WGS sequence"/>
</dbReference>
<gene>
    <name evidence="7" type="ORF">CNEONATNEC25_01202</name>
</gene>
<comment type="similarity">
    <text evidence="2 6">Belongs to the transposase mutator family.</text>
</comment>
<keyword evidence="5 6" id="KW-0233">DNA recombination</keyword>
<evidence type="ECO:0000313" key="7">
    <source>
        <dbReference type="EMBL" id="VCT83605.1"/>
    </source>
</evidence>
<evidence type="ECO:0000256" key="4">
    <source>
        <dbReference type="ARBA" id="ARBA00023125"/>
    </source>
</evidence>
<dbReference type="PANTHER" id="PTHR33217">
    <property type="entry name" value="TRANSPOSASE FOR INSERTION SEQUENCE ELEMENT IS1081"/>
    <property type="match status" value="1"/>
</dbReference>
<dbReference type="PANTHER" id="PTHR33217:SF8">
    <property type="entry name" value="MUTATOR FAMILY TRANSPOSASE"/>
    <property type="match status" value="1"/>
</dbReference>
<dbReference type="EMBL" id="UWJD01000001">
    <property type="protein sequence ID" value="VCT83605.1"/>
    <property type="molecule type" value="Genomic_DNA"/>
</dbReference>
<keyword evidence="3 6" id="KW-0815">Transposition</keyword>
<evidence type="ECO:0000256" key="6">
    <source>
        <dbReference type="RuleBase" id="RU365089"/>
    </source>
</evidence>
<evidence type="ECO:0000256" key="5">
    <source>
        <dbReference type="ARBA" id="ARBA00023172"/>
    </source>
</evidence>
<proteinExistence type="inferred from homology"/>
<accession>A0A650LRE5</accession>
<comment type="function">
    <text evidence="1 6">Required for the transposition of the insertion element.</text>
</comment>
<dbReference type="InterPro" id="IPR001207">
    <property type="entry name" value="Transposase_mutator"/>
</dbReference>
<evidence type="ECO:0000256" key="2">
    <source>
        <dbReference type="ARBA" id="ARBA00010961"/>
    </source>
</evidence>
<dbReference type="GO" id="GO:0004803">
    <property type="term" value="F:transposase activity"/>
    <property type="evidence" value="ECO:0007669"/>
    <property type="project" value="UniProtKB-UniRule"/>
</dbReference>
<dbReference type="GO" id="GO:0003677">
    <property type="term" value="F:DNA binding"/>
    <property type="evidence" value="ECO:0007669"/>
    <property type="project" value="UniProtKB-UniRule"/>
</dbReference>
<dbReference type="AlphaFoldDB" id="A0A650LRE5"/>
<dbReference type="Pfam" id="PF00872">
    <property type="entry name" value="Transposase_mut"/>
    <property type="match status" value="1"/>
</dbReference>
<dbReference type="GO" id="GO:0006313">
    <property type="term" value="P:DNA transposition"/>
    <property type="evidence" value="ECO:0007669"/>
    <property type="project" value="UniProtKB-UniRule"/>
</dbReference>
<keyword evidence="6" id="KW-0814">Transposable element</keyword>
<evidence type="ECO:0000256" key="1">
    <source>
        <dbReference type="ARBA" id="ARBA00002190"/>
    </source>
</evidence>